<reference evidence="5" key="1">
    <citation type="submission" date="2016-03" db="EMBL/GenBank/DDBJ databases">
        <title>Draft genome sequence of Rosellinia necatrix.</title>
        <authorList>
            <person name="Kanematsu S."/>
        </authorList>
    </citation>
    <scope>NUCLEOTIDE SEQUENCE [LARGE SCALE GENOMIC DNA]</scope>
    <source>
        <strain evidence="5">W97</strain>
    </source>
</reference>
<dbReference type="OrthoDB" id="443402at2759"/>
<organism evidence="5">
    <name type="scientific">Rosellinia necatrix</name>
    <name type="common">White root-rot fungus</name>
    <dbReference type="NCBI Taxonomy" id="77044"/>
    <lineage>
        <taxon>Eukaryota</taxon>
        <taxon>Fungi</taxon>
        <taxon>Dikarya</taxon>
        <taxon>Ascomycota</taxon>
        <taxon>Pezizomycotina</taxon>
        <taxon>Sordariomycetes</taxon>
        <taxon>Xylariomycetidae</taxon>
        <taxon>Xylariales</taxon>
        <taxon>Xylariaceae</taxon>
        <taxon>Rosellinia</taxon>
    </lineage>
</organism>
<dbReference type="AlphaFoldDB" id="A0A1W2TF12"/>
<keyword evidence="1" id="KW-0677">Repeat</keyword>
<dbReference type="SUPFAM" id="SSF52540">
    <property type="entry name" value="P-loop containing nucleoside triphosphate hydrolases"/>
    <property type="match status" value="1"/>
</dbReference>
<feature type="domain" description="Nephrocystin 3-like N-terminal" evidence="3">
    <location>
        <begin position="271"/>
        <end position="456"/>
    </location>
</feature>
<evidence type="ECO:0000259" key="3">
    <source>
        <dbReference type="Pfam" id="PF24883"/>
    </source>
</evidence>
<dbReference type="EMBL" id="DF977465">
    <property type="protein sequence ID" value="GAP86628.1"/>
    <property type="molecule type" value="Genomic_DNA"/>
</dbReference>
<dbReference type="STRING" id="77044.A0A1W2TF12"/>
<feature type="domain" description="DUF7791" evidence="4">
    <location>
        <begin position="565"/>
        <end position="725"/>
    </location>
</feature>
<dbReference type="Pfam" id="PF25053">
    <property type="entry name" value="DUF7791"/>
    <property type="match status" value="1"/>
</dbReference>
<dbReference type="PANTHER" id="PTHR10039">
    <property type="entry name" value="AMELOGENIN"/>
    <property type="match status" value="1"/>
</dbReference>
<accession>A0A1W2TF12</accession>
<dbReference type="InterPro" id="IPR027417">
    <property type="entry name" value="P-loop_NTPase"/>
</dbReference>
<dbReference type="PANTHER" id="PTHR10039:SF5">
    <property type="entry name" value="NACHT DOMAIN-CONTAINING PROTEIN"/>
    <property type="match status" value="1"/>
</dbReference>
<dbReference type="Gene3D" id="3.40.50.300">
    <property type="entry name" value="P-loop containing nucleotide triphosphate hydrolases"/>
    <property type="match status" value="1"/>
</dbReference>
<dbReference type="InterPro" id="IPR056693">
    <property type="entry name" value="DUF7791"/>
</dbReference>
<proteinExistence type="predicted"/>
<gene>
    <name evidence="5" type="ORF">SAMD00023353_2001120</name>
</gene>
<evidence type="ECO:0000259" key="4">
    <source>
        <dbReference type="Pfam" id="PF25053"/>
    </source>
</evidence>
<dbReference type="Proteomes" id="UP000054516">
    <property type="component" value="Unassembled WGS sequence"/>
</dbReference>
<evidence type="ECO:0000256" key="1">
    <source>
        <dbReference type="ARBA" id="ARBA00022737"/>
    </source>
</evidence>
<sequence>MDAAGLAITLAGTVLTLVVFSSDFVGDVKQIRRQGATDRNLDLSIVVKSLEKTTAILNEQLAAITSNGAGGERALDPGEEELKGLSLRAAAIGCELAQKLKKIATDDKSSWKTIKAAALGMWKDAEIKETEKRLGSIKEAIQFRILVGLRTRVNESQDVDNSRMLAKLEEVAKHQAASKEDTKRMLEALNDADEIGRGRHKELVEQGDRLLDAINAISISRSPSPFPPSWVVTSSGDEESRAAAEQVVLGSLWYPTMQDREETISEAYTNTFRWIFEDPKSTGKPWDSFVDFLKTDTSNFWITGKPGCGKSTLMKFINQSPNTHTFLQQWAGERELVQVSYYFYYHGSEYQKSEIGLVRSILHSVLDRRRGLIPVAFRNRFLAACEKRRLEDPSLPEAKRALKNLILHNPNLCFFLSIDGLDEFDPAVSLTHVQGLIDFTNFLGGYKNVKILVSSRSLPEFERGYEGRPFLRTHDLTQEDIRRYASEKLMNDTRMKHLAKKDPIETDRLLQSIVESSLGVFLWVRLVTESLVLGLTNGDSISGLRSRLRGIPSDLHDLYKTILSKVDTEYKSETARLLYFVLHMQADGHQLTLLDLWFAENSNDEMVRTTRVEPIDDDEVRERVQGIEARLKSRCLGLIETVPTTVIDSHTGWKSYYPNSLVYDVSTPERGMTARFLHRSVSDFLFRSDIWNEFLGQYLSSSFSVALSFLRSAILIIKTCRFTSTTWLLCPSLSSIAWERAKFAELETRESHSNLVHELDSAMQGMVPLLHLFATNDKIFQKQALPSLDSHWSIWCWHILLMTDLRRNKALWPLQDVGHGSLMTVAVQYGLDHYIQSEILRSGKDVLNKAGFPLLGYALIPANKYSRTTGSWEPFPTTVKLLFEEGCSPNVLHNDATLWEWFLWMMAGFDGNIPVGVTPIWPWVFDKYIPILGYLLLAGAEPNALMALPYRGDDVDANAFVAKWTSPWIPGSLYREGGTVCTVLSALTQAQELASNVAVSDSMWSSHFERVNEEIQETIKILEARCAKKQEWRDKSSIDRIIRGVYRRINDKGLYTPLETGSEASSIAIAPQSIAPSETGSETSDHSVLPDFDAPLETAGETSGLPALPTPRRTVLLATTRRRLRKVAGWVRTMWMGKHK</sequence>
<feature type="region of interest" description="Disordered" evidence="2">
    <location>
        <begin position="1074"/>
        <end position="1108"/>
    </location>
</feature>
<name>A0A1W2TF12_ROSNE</name>
<evidence type="ECO:0000313" key="6">
    <source>
        <dbReference type="Proteomes" id="UP000054516"/>
    </source>
</evidence>
<dbReference type="InterPro" id="IPR056884">
    <property type="entry name" value="NPHP3-like_N"/>
</dbReference>
<evidence type="ECO:0000313" key="5">
    <source>
        <dbReference type="EMBL" id="GAP86628.1"/>
    </source>
</evidence>
<dbReference type="OMA" id="SANIKIC"/>
<keyword evidence="6" id="KW-1185">Reference proteome</keyword>
<protein>
    <submittedName>
        <fullName evidence="5">Putative small s protein</fullName>
    </submittedName>
</protein>
<dbReference type="Pfam" id="PF24883">
    <property type="entry name" value="NPHP3_N"/>
    <property type="match status" value="1"/>
</dbReference>
<evidence type="ECO:0000256" key="2">
    <source>
        <dbReference type="SAM" id="MobiDB-lite"/>
    </source>
</evidence>